<dbReference type="GO" id="GO:0051539">
    <property type="term" value="F:4 iron, 4 sulfur cluster binding"/>
    <property type="evidence" value="ECO:0007669"/>
    <property type="project" value="UniProtKB-UniRule"/>
</dbReference>
<dbReference type="InterPro" id="IPR040072">
    <property type="entry name" value="Methyltransferase_A"/>
</dbReference>
<feature type="active site" description="Proton acceptor" evidence="12">
    <location>
        <position position="93"/>
    </location>
</feature>
<keyword evidence="7 12" id="KW-0949">S-adenosyl-L-methionine</keyword>
<dbReference type="FunFam" id="3.20.20.70:FF:000014">
    <property type="entry name" value="Probable dual-specificity RNA methyltransferase RlmN"/>
    <property type="match status" value="1"/>
</dbReference>
<dbReference type="SFLD" id="SFLDG01062">
    <property type="entry name" value="methyltransferase_(Class_A)"/>
    <property type="match status" value="1"/>
</dbReference>
<dbReference type="GO" id="GO:0002935">
    <property type="term" value="F:tRNA (adenine(37)-C2)-methyltransferase activity"/>
    <property type="evidence" value="ECO:0007669"/>
    <property type="project" value="UniProtKB-UniRule"/>
</dbReference>
<evidence type="ECO:0000256" key="2">
    <source>
        <dbReference type="ARBA" id="ARBA00022485"/>
    </source>
</evidence>
<comment type="similarity">
    <text evidence="12">Belongs to the radical SAM superfamily. RlmN family.</text>
</comment>
<dbReference type="Pfam" id="PF21016">
    <property type="entry name" value="RlmN_N"/>
    <property type="match status" value="1"/>
</dbReference>
<dbReference type="GO" id="GO:0000049">
    <property type="term" value="F:tRNA binding"/>
    <property type="evidence" value="ECO:0007669"/>
    <property type="project" value="UniProtKB-UniRule"/>
</dbReference>
<dbReference type="GO" id="GO:0030488">
    <property type="term" value="P:tRNA methylation"/>
    <property type="evidence" value="ECO:0007669"/>
    <property type="project" value="UniProtKB-UniRule"/>
</dbReference>
<comment type="cofactor">
    <cofactor evidence="12">
        <name>[4Fe-4S] cluster</name>
        <dbReference type="ChEBI" id="CHEBI:49883"/>
    </cofactor>
    <text evidence="12">Binds 1 [4Fe-4S] cluster. The cluster is coordinated with 3 cysteines and an exchangeable S-adenosyl-L-methionine.</text>
</comment>
<dbReference type="EC" id="2.1.1.192" evidence="12"/>
<feature type="binding site" evidence="12">
    <location>
        <position position="294"/>
    </location>
    <ligand>
        <name>S-adenosyl-L-methionine</name>
        <dbReference type="ChEBI" id="CHEBI:59789"/>
    </ligand>
</feature>
<feature type="binding site" evidence="12">
    <location>
        <begin position="218"/>
        <end position="220"/>
    </location>
    <ligand>
        <name>S-adenosyl-L-methionine</name>
        <dbReference type="ChEBI" id="CHEBI:59789"/>
    </ligand>
</feature>
<feature type="binding site" evidence="12">
    <location>
        <position position="195"/>
    </location>
    <ligand>
        <name>S-adenosyl-L-methionine</name>
        <dbReference type="ChEBI" id="CHEBI:59789"/>
    </ligand>
</feature>
<dbReference type="GO" id="GO:0046872">
    <property type="term" value="F:metal ion binding"/>
    <property type="evidence" value="ECO:0007669"/>
    <property type="project" value="UniProtKB-KW"/>
</dbReference>
<evidence type="ECO:0000256" key="6">
    <source>
        <dbReference type="ARBA" id="ARBA00022679"/>
    </source>
</evidence>
<evidence type="ECO:0000256" key="11">
    <source>
        <dbReference type="ARBA" id="ARBA00023014"/>
    </source>
</evidence>
<dbReference type="SFLD" id="SFLDF00275">
    <property type="entry name" value="adenosine_C2_methyltransferase"/>
    <property type="match status" value="1"/>
</dbReference>
<keyword evidence="4 12" id="KW-0698">rRNA processing</keyword>
<keyword evidence="6 12" id="KW-0808">Transferase</keyword>
<dbReference type="GO" id="GO:0070475">
    <property type="term" value="P:rRNA base methylation"/>
    <property type="evidence" value="ECO:0007669"/>
    <property type="project" value="UniProtKB-UniRule"/>
</dbReference>
<feature type="domain" description="Radical SAM core" evidence="13">
    <location>
        <begin position="99"/>
        <end position="332"/>
    </location>
</feature>
<dbReference type="SFLD" id="SFLDS00029">
    <property type="entry name" value="Radical_SAM"/>
    <property type="match status" value="1"/>
</dbReference>
<comment type="miscellaneous">
    <text evidence="12">Reaction proceeds by a ping-pong mechanism involving intermediate methylation of a conserved cysteine residue.</text>
</comment>
<feature type="binding site" evidence="12">
    <location>
        <begin position="163"/>
        <end position="164"/>
    </location>
    <ligand>
        <name>S-adenosyl-L-methionine</name>
        <dbReference type="ChEBI" id="CHEBI:59789"/>
    </ligand>
</feature>
<keyword evidence="8 12" id="KW-0819">tRNA processing</keyword>
<feature type="active site" description="S-methylcysteine intermediate" evidence="12">
    <location>
        <position position="337"/>
    </location>
</feature>
<dbReference type="InterPro" id="IPR013785">
    <property type="entry name" value="Aldolase_TIM"/>
</dbReference>
<dbReference type="SUPFAM" id="SSF102114">
    <property type="entry name" value="Radical SAM enzymes"/>
    <property type="match status" value="1"/>
</dbReference>
<evidence type="ECO:0000256" key="12">
    <source>
        <dbReference type="HAMAP-Rule" id="MF_01849"/>
    </source>
</evidence>
<proteinExistence type="inferred from homology"/>
<evidence type="ECO:0000259" key="13">
    <source>
        <dbReference type="PROSITE" id="PS51918"/>
    </source>
</evidence>
<keyword evidence="3 12" id="KW-0963">Cytoplasm</keyword>
<dbReference type="CDD" id="cd01335">
    <property type="entry name" value="Radical_SAM"/>
    <property type="match status" value="1"/>
</dbReference>
<organism evidence="14 15">
    <name type="scientific">SAR324 cluster bacterium</name>
    <dbReference type="NCBI Taxonomy" id="2024889"/>
    <lineage>
        <taxon>Bacteria</taxon>
        <taxon>Deltaproteobacteria</taxon>
        <taxon>SAR324 cluster</taxon>
    </lineage>
</organism>
<evidence type="ECO:0000256" key="9">
    <source>
        <dbReference type="ARBA" id="ARBA00022723"/>
    </source>
</evidence>
<evidence type="ECO:0000256" key="10">
    <source>
        <dbReference type="ARBA" id="ARBA00023004"/>
    </source>
</evidence>
<dbReference type="NCBIfam" id="TIGR00048">
    <property type="entry name" value="rRNA_mod_RlmN"/>
    <property type="match status" value="1"/>
</dbReference>
<dbReference type="GO" id="GO:0070040">
    <property type="term" value="F:rRNA (adenine(2503)-C2-)-methyltransferase activity"/>
    <property type="evidence" value="ECO:0007669"/>
    <property type="project" value="UniProtKB-UniRule"/>
</dbReference>
<name>A0A7X9FS52_9DELT</name>
<feature type="binding site" evidence="12">
    <location>
        <position position="117"/>
    </location>
    <ligand>
        <name>[4Fe-4S] cluster</name>
        <dbReference type="ChEBI" id="CHEBI:49883"/>
        <note>4Fe-4S-S-AdoMet</note>
    </ligand>
</feature>
<dbReference type="PIRSF" id="PIRSF006004">
    <property type="entry name" value="CHP00048"/>
    <property type="match status" value="1"/>
</dbReference>
<dbReference type="InterPro" id="IPR007197">
    <property type="entry name" value="rSAM"/>
</dbReference>
<dbReference type="PANTHER" id="PTHR30544:SF5">
    <property type="entry name" value="RADICAL SAM CORE DOMAIN-CONTAINING PROTEIN"/>
    <property type="match status" value="1"/>
</dbReference>
<evidence type="ECO:0000256" key="7">
    <source>
        <dbReference type="ARBA" id="ARBA00022691"/>
    </source>
</evidence>
<dbReference type="HAMAP" id="MF_01849">
    <property type="entry name" value="RNA_methyltr_RlmN"/>
    <property type="match status" value="1"/>
</dbReference>
<dbReference type="GO" id="GO:0019843">
    <property type="term" value="F:rRNA binding"/>
    <property type="evidence" value="ECO:0007669"/>
    <property type="project" value="UniProtKB-UniRule"/>
</dbReference>
<dbReference type="PANTHER" id="PTHR30544">
    <property type="entry name" value="23S RRNA METHYLTRANSFERASE"/>
    <property type="match status" value="1"/>
</dbReference>
<protein>
    <recommendedName>
        <fullName evidence="12">Probable dual-specificity RNA methyltransferase RlmN</fullName>
        <ecNumber evidence="12">2.1.1.192</ecNumber>
    </recommendedName>
    <alternativeName>
        <fullName evidence="12">23S rRNA (adenine(2503)-C(2))-methyltransferase</fullName>
    </alternativeName>
    <alternativeName>
        <fullName evidence="12">23S rRNA m2A2503 methyltransferase</fullName>
    </alternativeName>
    <alternativeName>
        <fullName evidence="12">Ribosomal RNA large subunit methyltransferase N</fullName>
    </alternativeName>
    <alternativeName>
        <fullName evidence="12">tRNA (adenine(37)-C(2))-methyltransferase</fullName>
    </alternativeName>
    <alternativeName>
        <fullName evidence="12">tRNA m2A37 methyltransferase</fullName>
    </alternativeName>
</protein>
<comment type="function">
    <text evidence="12">Specifically methylates position 2 of adenine 2503 in 23S rRNA and position 2 of adenine 37 in tRNAs.</text>
</comment>
<keyword evidence="10 12" id="KW-0408">Iron</keyword>
<dbReference type="Proteomes" id="UP000524246">
    <property type="component" value="Unassembled WGS sequence"/>
</dbReference>
<keyword evidence="9 12" id="KW-0479">Metal-binding</keyword>
<dbReference type="InterPro" id="IPR004383">
    <property type="entry name" value="rRNA_lsu_MTrfase_RlmN/Cfr"/>
</dbReference>
<dbReference type="InterPro" id="IPR048641">
    <property type="entry name" value="RlmN_N"/>
</dbReference>
<evidence type="ECO:0000256" key="1">
    <source>
        <dbReference type="ARBA" id="ARBA00004496"/>
    </source>
</evidence>
<dbReference type="Gene3D" id="1.10.150.530">
    <property type="match status" value="1"/>
</dbReference>
<dbReference type="InterPro" id="IPR058240">
    <property type="entry name" value="rSAM_sf"/>
</dbReference>
<dbReference type="Gene3D" id="3.20.20.70">
    <property type="entry name" value="Aldolase class I"/>
    <property type="match status" value="1"/>
</dbReference>
<evidence type="ECO:0000313" key="14">
    <source>
        <dbReference type="EMBL" id="NMC63244.1"/>
    </source>
</evidence>
<comment type="caution">
    <text evidence="14">The sequence shown here is derived from an EMBL/GenBank/DDBJ whole genome shotgun (WGS) entry which is preliminary data.</text>
</comment>
<keyword evidence="5 12" id="KW-0489">Methyltransferase</keyword>
<dbReference type="Pfam" id="PF04055">
    <property type="entry name" value="Radical_SAM"/>
    <property type="match status" value="1"/>
</dbReference>
<keyword evidence="11 12" id="KW-0411">Iron-sulfur</keyword>
<feature type="binding site" evidence="12">
    <location>
        <position position="120"/>
    </location>
    <ligand>
        <name>[4Fe-4S] cluster</name>
        <dbReference type="ChEBI" id="CHEBI:49883"/>
        <note>4Fe-4S-S-AdoMet</note>
    </ligand>
</feature>
<dbReference type="GO" id="GO:0005737">
    <property type="term" value="C:cytoplasm"/>
    <property type="evidence" value="ECO:0007669"/>
    <property type="project" value="UniProtKB-SubCell"/>
</dbReference>
<sequence>MTTKDFFELPIEELGQILEEEFETPSYRARQLYDWVYKKQSRDFSEMLNIGKDLRPKLAEYFEFRQIPILKRELSQDGSRKYLFEMDKGDAVESVIVKQTRRTTLCISSQVGCAMKCAFCRTGMMGFIRNLNASEMVRQVLGVIEDSKSFGDEFQNIVFMGMGEPLHNIKNVKKALKILTSHYGLSIPPRKITVSTAGLVPAIKDLSSDGYLASLAVSLNATTNEVRSSIMPINKKYPIEELLEALKNYPLSGRRKITIEYVLIAGVNDKEEDLKMLPKLLHGIPCKVNLIPYNENAGLAFKSPSKNEVDRWYRTLCSKGIDVTIRWSKGQDINAACGQLATAINRDSGSLRPRRNFQEGT</sequence>
<keyword evidence="12" id="KW-1015">Disulfide bond</keyword>
<comment type="catalytic activity">
    <reaction evidence="12">
        <text>adenosine(37) in tRNA + 2 reduced [2Fe-2S]-[ferredoxin] + 2 S-adenosyl-L-methionine = 2-methyladenosine(37) in tRNA + 5'-deoxyadenosine + L-methionine + 2 oxidized [2Fe-2S]-[ferredoxin] + S-adenosyl-L-homocysteine</text>
        <dbReference type="Rhea" id="RHEA:43332"/>
        <dbReference type="Rhea" id="RHEA-COMP:10000"/>
        <dbReference type="Rhea" id="RHEA-COMP:10001"/>
        <dbReference type="Rhea" id="RHEA-COMP:10162"/>
        <dbReference type="Rhea" id="RHEA-COMP:10485"/>
        <dbReference type="ChEBI" id="CHEBI:17319"/>
        <dbReference type="ChEBI" id="CHEBI:33737"/>
        <dbReference type="ChEBI" id="CHEBI:33738"/>
        <dbReference type="ChEBI" id="CHEBI:57844"/>
        <dbReference type="ChEBI" id="CHEBI:57856"/>
        <dbReference type="ChEBI" id="CHEBI:59789"/>
        <dbReference type="ChEBI" id="CHEBI:74411"/>
        <dbReference type="ChEBI" id="CHEBI:74497"/>
        <dbReference type="EC" id="2.1.1.192"/>
    </reaction>
</comment>
<reference evidence="14 15" key="1">
    <citation type="journal article" date="2020" name="Biotechnol. Biofuels">
        <title>New insights from the biogas microbiome by comprehensive genome-resolved metagenomics of nearly 1600 species originating from multiple anaerobic digesters.</title>
        <authorList>
            <person name="Campanaro S."/>
            <person name="Treu L."/>
            <person name="Rodriguez-R L.M."/>
            <person name="Kovalovszki A."/>
            <person name="Ziels R.M."/>
            <person name="Maus I."/>
            <person name="Zhu X."/>
            <person name="Kougias P.G."/>
            <person name="Basile A."/>
            <person name="Luo G."/>
            <person name="Schluter A."/>
            <person name="Konstantinidis K.T."/>
            <person name="Angelidaki I."/>
        </authorList>
    </citation>
    <scope>NUCLEOTIDE SEQUENCE [LARGE SCALE GENOMIC DNA]</scope>
    <source>
        <strain evidence="14">AS27yjCOA_65</strain>
    </source>
</reference>
<comment type="subcellular location">
    <subcellularLocation>
        <location evidence="1 12">Cytoplasm</location>
    </subcellularLocation>
</comment>
<evidence type="ECO:0000313" key="15">
    <source>
        <dbReference type="Proteomes" id="UP000524246"/>
    </source>
</evidence>
<feature type="binding site" evidence="12">
    <location>
        <position position="113"/>
    </location>
    <ligand>
        <name>[4Fe-4S] cluster</name>
        <dbReference type="ChEBI" id="CHEBI:49883"/>
        <note>4Fe-4S-S-AdoMet</note>
    </ligand>
</feature>
<dbReference type="AlphaFoldDB" id="A0A7X9FS52"/>
<gene>
    <name evidence="12 14" type="primary">rlmN</name>
    <name evidence="14" type="ORF">GYA55_08745</name>
</gene>
<evidence type="ECO:0000256" key="3">
    <source>
        <dbReference type="ARBA" id="ARBA00022490"/>
    </source>
</evidence>
<dbReference type="EMBL" id="JAAZON010000391">
    <property type="protein sequence ID" value="NMC63244.1"/>
    <property type="molecule type" value="Genomic_DNA"/>
</dbReference>
<dbReference type="InterPro" id="IPR027492">
    <property type="entry name" value="RNA_MTrfase_RlmN"/>
</dbReference>
<comment type="caution">
    <text evidence="12">Lacks conserved residue(s) required for the propagation of feature annotation.</text>
</comment>
<accession>A0A7X9FS52</accession>
<evidence type="ECO:0000256" key="4">
    <source>
        <dbReference type="ARBA" id="ARBA00022552"/>
    </source>
</evidence>
<keyword evidence="2 12" id="KW-0004">4Fe-4S</keyword>
<dbReference type="PROSITE" id="PS51918">
    <property type="entry name" value="RADICAL_SAM"/>
    <property type="match status" value="1"/>
</dbReference>
<evidence type="ECO:0000256" key="5">
    <source>
        <dbReference type="ARBA" id="ARBA00022603"/>
    </source>
</evidence>
<evidence type="ECO:0000256" key="8">
    <source>
        <dbReference type="ARBA" id="ARBA00022694"/>
    </source>
</evidence>
<comment type="catalytic activity">
    <reaction evidence="12">
        <text>adenosine(2503) in 23S rRNA + 2 reduced [2Fe-2S]-[ferredoxin] + 2 S-adenosyl-L-methionine = 2-methyladenosine(2503) in 23S rRNA + 5'-deoxyadenosine + L-methionine + 2 oxidized [2Fe-2S]-[ferredoxin] + S-adenosyl-L-homocysteine</text>
        <dbReference type="Rhea" id="RHEA:42916"/>
        <dbReference type="Rhea" id="RHEA-COMP:10000"/>
        <dbReference type="Rhea" id="RHEA-COMP:10001"/>
        <dbReference type="Rhea" id="RHEA-COMP:10152"/>
        <dbReference type="Rhea" id="RHEA-COMP:10282"/>
        <dbReference type="ChEBI" id="CHEBI:17319"/>
        <dbReference type="ChEBI" id="CHEBI:33737"/>
        <dbReference type="ChEBI" id="CHEBI:33738"/>
        <dbReference type="ChEBI" id="CHEBI:57844"/>
        <dbReference type="ChEBI" id="CHEBI:57856"/>
        <dbReference type="ChEBI" id="CHEBI:59789"/>
        <dbReference type="ChEBI" id="CHEBI:74411"/>
        <dbReference type="ChEBI" id="CHEBI:74497"/>
        <dbReference type="EC" id="2.1.1.192"/>
    </reaction>
</comment>